<reference evidence="2" key="1">
    <citation type="journal article" date="2019" name="bioRxiv">
        <title>The Genome of the Zebra Mussel, Dreissena polymorpha: A Resource for Invasive Species Research.</title>
        <authorList>
            <person name="McCartney M.A."/>
            <person name="Auch B."/>
            <person name="Kono T."/>
            <person name="Mallez S."/>
            <person name="Zhang Y."/>
            <person name="Obille A."/>
            <person name="Becker A."/>
            <person name="Abrahante J.E."/>
            <person name="Garbe J."/>
            <person name="Badalamenti J.P."/>
            <person name="Herman A."/>
            <person name="Mangelson H."/>
            <person name="Liachko I."/>
            <person name="Sullivan S."/>
            <person name="Sone E.D."/>
            <person name="Koren S."/>
            <person name="Silverstein K.A.T."/>
            <person name="Beckman K.B."/>
            <person name="Gohl D.M."/>
        </authorList>
    </citation>
    <scope>NUCLEOTIDE SEQUENCE</scope>
    <source>
        <strain evidence="2">Duluth1</strain>
        <tissue evidence="2">Whole animal</tissue>
    </source>
</reference>
<accession>A0A9D4BVY6</accession>
<proteinExistence type="predicted"/>
<gene>
    <name evidence="2" type="ORF">DPMN_067608</name>
</gene>
<feature type="compositionally biased region" description="Gly residues" evidence="1">
    <location>
        <begin position="21"/>
        <end position="31"/>
    </location>
</feature>
<keyword evidence="3" id="KW-1185">Reference proteome</keyword>
<organism evidence="2 3">
    <name type="scientific">Dreissena polymorpha</name>
    <name type="common">Zebra mussel</name>
    <name type="synonym">Mytilus polymorpha</name>
    <dbReference type="NCBI Taxonomy" id="45954"/>
    <lineage>
        <taxon>Eukaryota</taxon>
        <taxon>Metazoa</taxon>
        <taxon>Spiralia</taxon>
        <taxon>Lophotrochozoa</taxon>
        <taxon>Mollusca</taxon>
        <taxon>Bivalvia</taxon>
        <taxon>Autobranchia</taxon>
        <taxon>Heteroconchia</taxon>
        <taxon>Euheterodonta</taxon>
        <taxon>Imparidentia</taxon>
        <taxon>Neoheterodontei</taxon>
        <taxon>Myida</taxon>
        <taxon>Dreissenoidea</taxon>
        <taxon>Dreissenidae</taxon>
        <taxon>Dreissena</taxon>
    </lineage>
</organism>
<dbReference type="Proteomes" id="UP000828390">
    <property type="component" value="Unassembled WGS sequence"/>
</dbReference>
<dbReference type="EMBL" id="JAIWYP010000014">
    <property type="protein sequence ID" value="KAH3708168.1"/>
    <property type="molecule type" value="Genomic_DNA"/>
</dbReference>
<reference evidence="2" key="2">
    <citation type="submission" date="2020-11" db="EMBL/GenBank/DDBJ databases">
        <authorList>
            <person name="McCartney M.A."/>
            <person name="Auch B."/>
            <person name="Kono T."/>
            <person name="Mallez S."/>
            <person name="Becker A."/>
            <person name="Gohl D.M."/>
            <person name="Silverstein K.A.T."/>
            <person name="Koren S."/>
            <person name="Bechman K.B."/>
            <person name="Herman A."/>
            <person name="Abrahante J.E."/>
            <person name="Garbe J."/>
        </authorList>
    </citation>
    <scope>NUCLEOTIDE SEQUENCE</scope>
    <source>
        <strain evidence="2">Duluth1</strain>
        <tissue evidence="2">Whole animal</tissue>
    </source>
</reference>
<name>A0A9D4BVY6_DREPO</name>
<evidence type="ECO:0000313" key="2">
    <source>
        <dbReference type="EMBL" id="KAH3708168.1"/>
    </source>
</evidence>
<feature type="region of interest" description="Disordered" evidence="1">
    <location>
        <begin position="1"/>
        <end position="31"/>
    </location>
</feature>
<evidence type="ECO:0000256" key="1">
    <source>
        <dbReference type="SAM" id="MobiDB-lite"/>
    </source>
</evidence>
<dbReference type="AlphaFoldDB" id="A0A9D4BVY6"/>
<comment type="caution">
    <text evidence="2">The sequence shown here is derived from an EMBL/GenBank/DDBJ whole genome shotgun (WGS) entry which is preliminary data.</text>
</comment>
<sequence length="97" mass="9420">MGGEDGEGGAYEHGGRNRRGGAYGGGGGCSGGGGKECCGAGGKGEDIGSFMDEQTVMMGHVAVAEVAVVEKFLGVEVVGVVLGEVVAVEDMVGVVAV</sequence>
<evidence type="ECO:0000313" key="3">
    <source>
        <dbReference type="Proteomes" id="UP000828390"/>
    </source>
</evidence>
<protein>
    <submittedName>
        <fullName evidence="2">Uncharacterized protein</fullName>
    </submittedName>
</protein>